<evidence type="ECO:0000256" key="2">
    <source>
        <dbReference type="ARBA" id="ARBA00022603"/>
    </source>
</evidence>
<dbReference type="GO" id="GO:0032259">
    <property type="term" value="P:methylation"/>
    <property type="evidence" value="ECO:0007669"/>
    <property type="project" value="UniProtKB-KW"/>
</dbReference>
<dbReference type="InterPro" id="IPR026635">
    <property type="entry name" value="Efm4/METTL10"/>
</dbReference>
<dbReference type="InterPro" id="IPR029063">
    <property type="entry name" value="SAM-dependent_MTases_sf"/>
</dbReference>
<dbReference type="WBParaSite" id="BXY_1176600.1">
    <property type="protein sequence ID" value="BXY_1176600.1"/>
    <property type="gene ID" value="BXY_1176600"/>
</dbReference>
<evidence type="ECO:0000256" key="5">
    <source>
        <dbReference type="HAMAP-Rule" id="MF_03188"/>
    </source>
</evidence>
<dbReference type="Proteomes" id="UP000095284">
    <property type="component" value="Unplaced"/>
</dbReference>
<dbReference type="EMBL" id="CAJFCV020000002">
    <property type="protein sequence ID" value="CAG9092730.1"/>
    <property type="molecule type" value="Genomic_DNA"/>
</dbReference>
<keyword evidence="4 5" id="KW-0949">S-adenosyl-L-methionine</keyword>
<reference evidence="8" key="2">
    <citation type="submission" date="2020-08" db="EMBL/GenBank/DDBJ databases">
        <authorList>
            <person name="Kikuchi T."/>
        </authorList>
    </citation>
    <scope>NUCLEOTIDE SEQUENCE</scope>
    <source>
        <strain evidence="7">Ka4C1</strain>
    </source>
</reference>
<dbReference type="Pfam" id="PF13847">
    <property type="entry name" value="Methyltransf_31"/>
    <property type="match status" value="1"/>
</dbReference>
<dbReference type="Gene3D" id="3.40.50.150">
    <property type="entry name" value="Vaccinia Virus protein VP39"/>
    <property type="match status" value="1"/>
</dbReference>
<dbReference type="Proteomes" id="UP000659654">
    <property type="component" value="Unassembled WGS sequence"/>
</dbReference>
<dbReference type="AlphaFoldDB" id="A0A1I7SFF4"/>
<keyword evidence="10" id="KW-1185">Reference proteome</keyword>
<dbReference type="OrthoDB" id="540004at2759"/>
<comment type="function">
    <text evidence="5">S-adenosyl-L-methionine-dependent protein-lysine N-methyltransferase that methylates elongation factor 1-alpha.</text>
</comment>
<evidence type="ECO:0000313" key="9">
    <source>
        <dbReference type="Proteomes" id="UP000095284"/>
    </source>
</evidence>
<evidence type="ECO:0000256" key="4">
    <source>
        <dbReference type="ARBA" id="ARBA00022691"/>
    </source>
</evidence>
<proteinExistence type="inferred from homology"/>
<dbReference type="HAMAP" id="MF_03188">
    <property type="entry name" value="Methyltr_EFM4"/>
    <property type="match status" value="1"/>
</dbReference>
<sequence>MPSTSENPLNVDFECSKLGTKEYWDQRYAQDLETFRDCGEEGEIWFGKTAENRIIKFVRENVPQSAAILDLGCANGSILRKLFYKGYRNLFGVDYSETAIRLAKECVENDEDVDSPESFQFETVDLTSPDALPDSLKAKFDSLMDKGTWDAISLGSNPSDLIHRYVQCLSALFNDETEGNQYFVIISCNFTVEELTDFFTKDGRFEVHAELPNTNTFCFGGKVGKTTSGMAFKRIR</sequence>
<comment type="similarity">
    <text evidence="5">Belongs to the class I-like SAM-binding methyltransferase superfamily. EFM4 family.</text>
</comment>
<accession>A0A1I7SFF4</accession>
<keyword evidence="1 5" id="KW-0963">Cytoplasm</keyword>
<protein>
    <recommendedName>
        <fullName evidence="5">Protein-lysine N-methyltransferase BXYJ_LOCUS3081</fullName>
        <ecNumber evidence="5">2.1.1.-</ecNumber>
    </recommendedName>
</protein>
<dbReference type="InterPro" id="IPR025714">
    <property type="entry name" value="Methyltranfer_dom"/>
</dbReference>
<evidence type="ECO:0000313" key="7">
    <source>
        <dbReference type="EMBL" id="CAD5213540.1"/>
    </source>
</evidence>
<dbReference type="PANTHER" id="PTHR12843">
    <property type="entry name" value="PROTEIN-LYSINE N-METHYLTRANSFERASE METTL10"/>
    <property type="match status" value="1"/>
</dbReference>
<evidence type="ECO:0000313" key="10">
    <source>
        <dbReference type="Proteomes" id="UP000659654"/>
    </source>
</evidence>
<evidence type="ECO:0000256" key="3">
    <source>
        <dbReference type="ARBA" id="ARBA00022679"/>
    </source>
</evidence>
<dbReference type="Proteomes" id="UP000582659">
    <property type="component" value="Unassembled WGS sequence"/>
</dbReference>
<dbReference type="SMR" id="A0A1I7SFF4"/>
<dbReference type="GO" id="GO:0016279">
    <property type="term" value="F:protein-lysine N-methyltransferase activity"/>
    <property type="evidence" value="ECO:0007669"/>
    <property type="project" value="UniProtKB-UniRule"/>
</dbReference>
<keyword evidence="3 5" id="KW-0808">Transferase</keyword>
<dbReference type="PANTHER" id="PTHR12843:SF5">
    <property type="entry name" value="EEF1A LYSINE METHYLTRANSFERASE 2"/>
    <property type="match status" value="1"/>
</dbReference>
<dbReference type="EMBL" id="CAJFDI010000002">
    <property type="protein sequence ID" value="CAD5213540.1"/>
    <property type="molecule type" value="Genomic_DNA"/>
</dbReference>
<evidence type="ECO:0000256" key="1">
    <source>
        <dbReference type="ARBA" id="ARBA00022490"/>
    </source>
</evidence>
<keyword evidence="2 5" id="KW-0489">Methyltransferase</keyword>
<reference evidence="11" key="1">
    <citation type="submission" date="2016-11" db="UniProtKB">
        <authorList>
            <consortium name="WormBaseParasite"/>
        </authorList>
    </citation>
    <scope>IDENTIFICATION</scope>
</reference>
<feature type="domain" description="Methyltransferase" evidence="6">
    <location>
        <begin position="67"/>
        <end position="196"/>
    </location>
</feature>
<name>A0A1I7SFF4_BURXY</name>
<organism evidence="9 11">
    <name type="scientific">Bursaphelenchus xylophilus</name>
    <name type="common">Pinewood nematode worm</name>
    <name type="synonym">Aphelenchoides xylophilus</name>
    <dbReference type="NCBI Taxonomy" id="6326"/>
    <lineage>
        <taxon>Eukaryota</taxon>
        <taxon>Metazoa</taxon>
        <taxon>Ecdysozoa</taxon>
        <taxon>Nematoda</taxon>
        <taxon>Chromadorea</taxon>
        <taxon>Rhabditida</taxon>
        <taxon>Tylenchina</taxon>
        <taxon>Tylenchomorpha</taxon>
        <taxon>Aphelenchoidea</taxon>
        <taxon>Aphelenchoididae</taxon>
        <taxon>Bursaphelenchus</taxon>
    </lineage>
</organism>
<gene>
    <name evidence="7" type="ORF">BXYJ_LOCUS3081</name>
</gene>
<dbReference type="SUPFAM" id="SSF53335">
    <property type="entry name" value="S-adenosyl-L-methionine-dependent methyltransferases"/>
    <property type="match status" value="1"/>
</dbReference>
<evidence type="ECO:0000259" key="6">
    <source>
        <dbReference type="Pfam" id="PF13847"/>
    </source>
</evidence>
<evidence type="ECO:0000313" key="8">
    <source>
        <dbReference type="EMBL" id="CAG9092730.1"/>
    </source>
</evidence>
<dbReference type="eggNOG" id="KOG1271">
    <property type="taxonomic scope" value="Eukaryota"/>
</dbReference>
<dbReference type="GO" id="GO:0005737">
    <property type="term" value="C:cytoplasm"/>
    <property type="evidence" value="ECO:0007669"/>
    <property type="project" value="UniProtKB-SubCell"/>
</dbReference>
<comment type="subcellular location">
    <subcellularLocation>
        <location evidence="5">Cytoplasm</location>
    </subcellularLocation>
</comment>
<dbReference type="CDD" id="cd02440">
    <property type="entry name" value="AdoMet_MTases"/>
    <property type="match status" value="1"/>
</dbReference>
<dbReference type="EC" id="2.1.1.-" evidence="5"/>
<evidence type="ECO:0000313" key="11">
    <source>
        <dbReference type="WBParaSite" id="BXY_1176600.1"/>
    </source>
</evidence>